<feature type="signal peptide" evidence="1">
    <location>
        <begin position="1"/>
        <end position="21"/>
    </location>
</feature>
<gene>
    <name evidence="2" type="ORF">ACFQS8_14120</name>
</gene>
<reference evidence="3" key="1">
    <citation type="journal article" date="2019" name="Int. J. Syst. Evol. Microbiol.">
        <title>The Global Catalogue of Microorganisms (GCM) 10K type strain sequencing project: providing services to taxonomists for standard genome sequencing and annotation.</title>
        <authorList>
            <consortium name="The Broad Institute Genomics Platform"/>
            <consortium name="The Broad Institute Genome Sequencing Center for Infectious Disease"/>
            <person name="Wu L."/>
            <person name="Ma J."/>
        </authorList>
    </citation>
    <scope>NUCLEOTIDE SEQUENCE [LARGE SCALE GENOMIC DNA]</scope>
    <source>
        <strain evidence="3">CCUG 51308</strain>
    </source>
</reference>
<dbReference type="NCBIfam" id="TIGR01451">
    <property type="entry name" value="B_ant_repeat"/>
    <property type="match status" value="1"/>
</dbReference>
<proteinExistence type="predicted"/>
<organism evidence="2 3">
    <name type="scientific">Hirschia litorea</name>
    <dbReference type="NCBI Taxonomy" id="1199156"/>
    <lineage>
        <taxon>Bacteria</taxon>
        <taxon>Pseudomonadati</taxon>
        <taxon>Pseudomonadota</taxon>
        <taxon>Alphaproteobacteria</taxon>
        <taxon>Hyphomonadales</taxon>
        <taxon>Hyphomonadaceae</taxon>
        <taxon>Hirschia</taxon>
    </lineage>
</organism>
<dbReference type="RefSeq" id="WP_382168466.1">
    <property type="nucleotide sequence ID" value="NZ_JBHTBR010000005.1"/>
</dbReference>
<evidence type="ECO:0008006" key="4">
    <source>
        <dbReference type="Google" id="ProtNLM"/>
    </source>
</evidence>
<evidence type="ECO:0000313" key="2">
    <source>
        <dbReference type="EMBL" id="MFC7292764.1"/>
    </source>
</evidence>
<dbReference type="InterPro" id="IPR047589">
    <property type="entry name" value="DUF11_rpt"/>
</dbReference>
<accession>A0ABW2IP77</accession>
<dbReference type="EMBL" id="JBHTBR010000005">
    <property type="protein sequence ID" value="MFC7292764.1"/>
    <property type="molecule type" value="Genomic_DNA"/>
</dbReference>
<feature type="chain" id="PRO_5046596760" description="DUF11 domain-containing protein" evidence="1">
    <location>
        <begin position="22"/>
        <end position="151"/>
    </location>
</feature>
<name>A0ABW2IP77_9PROT</name>
<sequence>MKHFILPLIISMAAITQPALAQKFEAEQTVEKQVITTDENGNTVESYEEAIAVAPGDIVRYSLDYKNNLAQPADGVEFVIPVPAQTIFVAGSATEIGAATTSYSMDGAESFTADNNVSNDQPDAITHVKWTFTQAVAPTEAGKLSFLAQLQ</sequence>
<dbReference type="Proteomes" id="UP001596492">
    <property type="component" value="Unassembled WGS sequence"/>
</dbReference>
<evidence type="ECO:0000256" key="1">
    <source>
        <dbReference type="SAM" id="SignalP"/>
    </source>
</evidence>
<keyword evidence="3" id="KW-1185">Reference proteome</keyword>
<evidence type="ECO:0000313" key="3">
    <source>
        <dbReference type="Proteomes" id="UP001596492"/>
    </source>
</evidence>
<keyword evidence="1" id="KW-0732">Signal</keyword>
<protein>
    <recommendedName>
        <fullName evidence="4">DUF11 domain-containing protein</fullName>
    </recommendedName>
</protein>
<comment type="caution">
    <text evidence="2">The sequence shown here is derived from an EMBL/GenBank/DDBJ whole genome shotgun (WGS) entry which is preliminary data.</text>
</comment>